<evidence type="ECO:0000259" key="5">
    <source>
        <dbReference type="Pfam" id="PF02347"/>
    </source>
</evidence>
<protein>
    <recommendedName>
        <fullName evidence="4">Probable glycine dehydrogenase (decarboxylating) subunit 1</fullName>
        <ecNumber evidence="4">1.4.4.2</ecNumber>
    </recommendedName>
    <alternativeName>
        <fullName evidence="4">Glycine cleavage system P-protein subunit 1</fullName>
    </alternativeName>
    <alternativeName>
        <fullName evidence="4">Glycine decarboxylase subunit 1</fullName>
    </alternativeName>
    <alternativeName>
        <fullName evidence="4">Glycine dehydrogenase (aminomethyl-transferring) subunit 1</fullName>
    </alternativeName>
</protein>
<evidence type="ECO:0000256" key="1">
    <source>
        <dbReference type="ARBA" id="ARBA00003788"/>
    </source>
</evidence>
<accession>A0A161YJT8</accession>
<sequence length="447" mass="49643">MNNYLPITAEDKDIMLKAIGVNSVDDLFEDIPKEVRLERSLNINKGMSELEVEAYIKQITDLNRGCDDLVCFLGAGAYDHYIPSVIKHLISRSEFYTAYTPYQAEISQGTLQAIFEYQTMIANLTGMDAANASMYDGATACAEAAQMAVDATRRKSVIISKTVHPETRKVLKTYSKFKKLNLIEIDEADGVTCIDKLKSELNKDIAAVIIQTPNFFGIIEELSEIEKLVHQNKSLLIVSCDPISLGILKNPGEYGADIVVGEGQSLGNNLNYGGPYLGFLATTNKNLRKMPGRIVGETVDKEGKRGFVLTLQAREQHIRRDKASSNICSNQGLNALISLIYLTTLGKKGIKEVAEQSLQKSHYTFNELTKSGKYKGAFNKPFFKEFVLTSSNSVEEVNKVLLQNRIIGGYDIGKEYPLYKNSMLICVTEKRTKGEIDKLADVLEGIK</sequence>
<dbReference type="PATRIC" id="fig|1121326.3.peg.3700"/>
<dbReference type="AlphaFoldDB" id="A0A161YJT8"/>
<dbReference type="EMBL" id="LWAE01000004">
    <property type="protein sequence ID" value="KZL90752.1"/>
    <property type="molecule type" value="Genomic_DNA"/>
</dbReference>
<dbReference type="Gene3D" id="3.40.640.10">
    <property type="entry name" value="Type I PLP-dependent aspartate aminotransferase-like (Major domain)"/>
    <property type="match status" value="1"/>
</dbReference>
<dbReference type="RefSeq" id="WP_066625445.1">
    <property type="nucleotide sequence ID" value="NZ_FQXL01000056.1"/>
</dbReference>
<dbReference type="InterPro" id="IPR049315">
    <property type="entry name" value="GDC-P_N"/>
</dbReference>
<dbReference type="Gene3D" id="3.90.1150.10">
    <property type="entry name" value="Aspartate Aminotransferase, domain 1"/>
    <property type="match status" value="1"/>
</dbReference>
<dbReference type="InterPro" id="IPR023010">
    <property type="entry name" value="GcvPA"/>
</dbReference>
<evidence type="ECO:0000256" key="2">
    <source>
        <dbReference type="ARBA" id="ARBA00023002"/>
    </source>
</evidence>
<evidence type="ECO:0000313" key="6">
    <source>
        <dbReference type="EMBL" id="KZL90752.1"/>
    </source>
</evidence>
<dbReference type="GO" id="GO:0019464">
    <property type="term" value="P:glycine decarboxylation via glycine cleavage system"/>
    <property type="evidence" value="ECO:0007669"/>
    <property type="project" value="UniProtKB-UniRule"/>
</dbReference>
<dbReference type="HAMAP" id="MF_00712">
    <property type="entry name" value="GcvPA"/>
    <property type="match status" value="1"/>
</dbReference>
<dbReference type="EC" id="1.4.4.2" evidence="4"/>
<keyword evidence="7" id="KW-1185">Reference proteome</keyword>
<comment type="function">
    <text evidence="1 4">The glycine cleavage system catalyzes the degradation of glycine. The P protein binds the alpha-amino group of glycine through its pyridoxal phosphate cofactor; CO(2) is released and the remaining methylamine moiety is then transferred to the lipoamide cofactor of the H protein.</text>
</comment>
<dbReference type="PIRSF" id="PIRSF006815">
    <property type="entry name" value="GcvPA"/>
    <property type="match status" value="1"/>
</dbReference>
<dbReference type="NCBIfam" id="NF001696">
    <property type="entry name" value="PRK00451.1"/>
    <property type="match status" value="1"/>
</dbReference>
<gene>
    <name evidence="4 6" type="primary">gcvPA</name>
    <name evidence="6" type="ORF">CLMAG_36570</name>
</gene>
<organism evidence="6 7">
    <name type="scientific">Clostridium magnum DSM 2767</name>
    <dbReference type="NCBI Taxonomy" id="1121326"/>
    <lineage>
        <taxon>Bacteria</taxon>
        <taxon>Bacillati</taxon>
        <taxon>Bacillota</taxon>
        <taxon>Clostridia</taxon>
        <taxon>Eubacteriales</taxon>
        <taxon>Clostridiaceae</taxon>
        <taxon>Clostridium</taxon>
    </lineage>
</organism>
<dbReference type="InterPro" id="IPR015424">
    <property type="entry name" value="PyrdxlP-dep_Trfase"/>
</dbReference>
<comment type="similarity">
    <text evidence="4">Belongs to the GcvP family. N-terminal subunit subfamily.</text>
</comment>
<comment type="subunit">
    <text evidence="4">The glycine cleavage system is composed of four proteins: P, T, L and H. In this organism, the P 'protein' is a heterodimer of two subunits.</text>
</comment>
<dbReference type="OrthoDB" id="9771867at2"/>
<comment type="catalytic activity">
    <reaction evidence="3 4">
        <text>N(6)-[(R)-lipoyl]-L-lysyl-[glycine-cleavage complex H protein] + glycine + H(+) = N(6)-[(R)-S(8)-aminomethyldihydrolipoyl]-L-lysyl-[glycine-cleavage complex H protein] + CO2</text>
        <dbReference type="Rhea" id="RHEA:24304"/>
        <dbReference type="Rhea" id="RHEA-COMP:10494"/>
        <dbReference type="Rhea" id="RHEA-COMP:10495"/>
        <dbReference type="ChEBI" id="CHEBI:15378"/>
        <dbReference type="ChEBI" id="CHEBI:16526"/>
        <dbReference type="ChEBI" id="CHEBI:57305"/>
        <dbReference type="ChEBI" id="CHEBI:83099"/>
        <dbReference type="ChEBI" id="CHEBI:83143"/>
        <dbReference type="EC" id="1.4.4.2"/>
    </reaction>
</comment>
<name>A0A161YJT8_9CLOT</name>
<comment type="caution">
    <text evidence="6">The sequence shown here is derived from an EMBL/GenBank/DDBJ whole genome shotgun (WGS) entry which is preliminary data.</text>
</comment>
<evidence type="ECO:0000313" key="7">
    <source>
        <dbReference type="Proteomes" id="UP000076603"/>
    </source>
</evidence>
<dbReference type="Proteomes" id="UP000076603">
    <property type="component" value="Unassembled WGS sequence"/>
</dbReference>
<dbReference type="Pfam" id="PF02347">
    <property type="entry name" value="GDC-P"/>
    <property type="match status" value="1"/>
</dbReference>
<evidence type="ECO:0000256" key="3">
    <source>
        <dbReference type="ARBA" id="ARBA00049026"/>
    </source>
</evidence>
<dbReference type="STRING" id="1121326.CLMAG_36570"/>
<dbReference type="PANTHER" id="PTHR42806:SF1">
    <property type="entry name" value="GLYCINE DEHYDROGENASE (DECARBOXYLATING)"/>
    <property type="match status" value="1"/>
</dbReference>
<dbReference type="PANTHER" id="PTHR42806">
    <property type="entry name" value="GLYCINE CLEAVAGE SYSTEM P-PROTEIN"/>
    <property type="match status" value="1"/>
</dbReference>
<dbReference type="GO" id="GO:0004375">
    <property type="term" value="F:glycine dehydrogenase (decarboxylating) activity"/>
    <property type="evidence" value="ECO:0007669"/>
    <property type="project" value="UniProtKB-EC"/>
</dbReference>
<dbReference type="CDD" id="cd00613">
    <property type="entry name" value="GDC-P"/>
    <property type="match status" value="1"/>
</dbReference>
<reference evidence="6 7" key="1">
    <citation type="submission" date="2016-04" db="EMBL/GenBank/DDBJ databases">
        <title>Genome sequence of Clostridium magnum DSM 2767.</title>
        <authorList>
            <person name="Poehlein A."/>
            <person name="Uhlig R."/>
            <person name="Fischer R."/>
            <person name="Bahl H."/>
            <person name="Daniel R."/>
        </authorList>
    </citation>
    <scope>NUCLEOTIDE SEQUENCE [LARGE SCALE GENOMIC DNA]</scope>
    <source>
        <strain evidence="6 7">DSM 2767</strain>
    </source>
</reference>
<dbReference type="InterPro" id="IPR015422">
    <property type="entry name" value="PyrdxlP-dep_Trfase_small"/>
</dbReference>
<feature type="domain" description="Glycine cleavage system P-protein N-terminal" evidence="5">
    <location>
        <begin position="3"/>
        <end position="443"/>
    </location>
</feature>
<dbReference type="InterPro" id="IPR015421">
    <property type="entry name" value="PyrdxlP-dep_Trfase_major"/>
</dbReference>
<dbReference type="GO" id="GO:0009116">
    <property type="term" value="P:nucleoside metabolic process"/>
    <property type="evidence" value="ECO:0007669"/>
    <property type="project" value="InterPro"/>
</dbReference>
<dbReference type="InterPro" id="IPR020581">
    <property type="entry name" value="GDC_P"/>
</dbReference>
<keyword evidence="2 4" id="KW-0560">Oxidoreductase</keyword>
<dbReference type="SUPFAM" id="SSF53383">
    <property type="entry name" value="PLP-dependent transferases"/>
    <property type="match status" value="1"/>
</dbReference>
<evidence type="ECO:0000256" key="4">
    <source>
        <dbReference type="HAMAP-Rule" id="MF_00712"/>
    </source>
</evidence>
<proteinExistence type="inferred from homology"/>